<sequence>MKRTWANLVQLWSGWEIQLMILLSLFLQLFLFFTGGLRRRRTNKLILIFIWLAYVGADLVAVYALGLLSRYEYKSKIGSDSLTVIWIPFLLVHLGGQDTITAFSIEDNNLWLRHLLNLIVQVSLALYAFCNSLGHISLQLVVPAIFTFVAGIIKYGERTWALKCGSLDGLQSSAGGYKDKEQEEQKDNKYGSYLSKVFYAHQMVLYARGLFAGVTVSQLGQKVRKELTHGIRGCENYVKAKIVELELSMMYDILYTKAMILQTWIGCILRCISHIAMVVAFVLFLVTPKHGHRMADVAITYTLFAGALLMEACAIGVVAASPLTWARWRRHNCVSLLPVGKIIGAKEERSVVPICLGQFSLATCALHDGSTPRIMSRVLYAFGLEKIYRDVRHVKHVDATRIVGCFVDCFNNRPSNNDQDEVIMGVSKEGNVDVRLNLLSLSQRFEVGIIQLHLFTDILASSVLLSGFPISGSMEQMSGFPISGSMEQMTVVARECEKLSNYMMYLLVAHPSMLPVSSDYAVMEHLSYMAKLVDTNKDASDKQGPLARMELLLKALEHMTSKTNSDLIAVAKDHIEVFRVWTEGHTGSLNWPLQVNDILFQLVKETWILLLIYAASKSRGELHARRLGDGWELLTFIWLLLVHHGLGNVAEFGLTLGRYVTMEAPPSTIEMINDRFPSVEVGNTVDF</sequence>
<protein>
    <recommendedName>
        <fullName evidence="2">DUF4220 domain-containing protein</fullName>
    </recommendedName>
</protein>
<dbReference type="InterPro" id="IPR007658">
    <property type="entry name" value="DUF594"/>
</dbReference>
<keyword evidence="4" id="KW-1185">Reference proteome</keyword>
<reference evidence="3" key="2">
    <citation type="submission" date="2015-03" db="UniProtKB">
        <authorList>
            <consortium name="EnsemblPlants"/>
        </authorList>
    </citation>
    <scope>IDENTIFICATION</scope>
</reference>
<feature type="transmembrane region" description="Helical" evidence="1">
    <location>
        <begin position="298"/>
        <end position="320"/>
    </location>
</feature>
<dbReference type="STRING" id="65489.A0A0D3G4U8"/>
<feature type="transmembrane region" description="Helical" evidence="1">
    <location>
        <begin position="85"/>
        <end position="103"/>
    </location>
</feature>
<feature type="transmembrane region" description="Helical" evidence="1">
    <location>
        <begin position="12"/>
        <end position="33"/>
    </location>
</feature>
<dbReference type="EnsemblPlants" id="OBART05G08230.1">
    <property type="protein sequence ID" value="OBART05G08230.1"/>
    <property type="gene ID" value="OBART05G08230"/>
</dbReference>
<dbReference type="Pfam" id="PF13968">
    <property type="entry name" value="DUF4220"/>
    <property type="match status" value="1"/>
</dbReference>
<dbReference type="PANTHER" id="PTHR31325">
    <property type="entry name" value="OS01G0798800 PROTEIN-RELATED"/>
    <property type="match status" value="1"/>
</dbReference>
<dbReference type="eggNOG" id="ENOG502QQBP">
    <property type="taxonomic scope" value="Eukaryota"/>
</dbReference>
<keyword evidence="1" id="KW-0812">Transmembrane</keyword>
<name>A0A0D3G4U8_9ORYZ</name>
<feature type="transmembrane region" description="Helical" evidence="1">
    <location>
        <begin position="110"/>
        <end position="129"/>
    </location>
</feature>
<dbReference type="Pfam" id="PF04578">
    <property type="entry name" value="DUF594"/>
    <property type="match status" value="1"/>
</dbReference>
<evidence type="ECO:0000313" key="3">
    <source>
        <dbReference type="EnsemblPlants" id="OBART05G08230.1"/>
    </source>
</evidence>
<organism evidence="3">
    <name type="scientific">Oryza barthii</name>
    <dbReference type="NCBI Taxonomy" id="65489"/>
    <lineage>
        <taxon>Eukaryota</taxon>
        <taxon>Viridiplantae</taxon>
        <taxon>Streptophyta</taxon>
        <taxon>Embryophyta</taxon>
        <taxon>Tracheophyta</taxon>
        <taxon>Spermatophyta</taxon>
        <taxon>Magnoliopsida</taxon>
        <taxon>Liliopsida</taxon>
        <taxon>Poales</taxon>
        <taxon>Poaceae</taxon>
        <taxon>BOP clade</taxon>
        <taxon>Oryzoideae</taxon>
        <taxon>Oryzeae</taxon>
        <taxon>Oryzinae</taxon>
        <taxon>Oryza</taxon>
    </lineage>
</organism>
<dbReference type="PaxDb" id="65489-OBART05G08230.1"/>
<dbReference type="InterPro" id="IPR025315">
    <property type="entry name" value="DUF4220"/>
</dbReference>
<evidence type="ECO:0000256" key="1">
    <source>
        <dbReference type="SAM" id="Phobius"/>
    </source>
</evidence>
<dbReference type="Gramene" id="OBART05G08230.1">
    <property type="protein sequence ID" value="OBART05G08230.1"/>
    <property type="gene ID" value="OBART05G08230"/>
</dbReference>
<feature type="transmembrane region" description="Helical" evidence="1">
    <location>
        <begin position="45"/>
        <end position="65"/>
    </location>
</feature>
<evidence type="ECO:0000259" key="2">
    <source>
        <dbReference type="Pfam" id="PF13968"/>
    </source>
</evidence>
<evidence type="ECO:0000313" key="4">
    <source>
        <dbReference type="Proteomes" id="UP000026960"/>
    </source>
</evidence>
<keyword evidence="1" id="KW-1133">Transmembrane helix</keyword>
<feature type="transmembrane region" description="Helical" evidence="1">
    <location>
        <begin position="267"/>
        <end position="286"/>
    </location>
</feature>
<dbReference type="AlphaFoldDB" id="A0A0D3G4U8"/>
<reference evidence="3" key="1">
    <citation type="journal article" date="2009" name="Rice">
        <title>De Novo Next Generation Sequencing of Plant Genomes.</title>
        <authorList>
            <person name="Rounsley S."/>
            <person name="Marri P.R."/>
            <person name="Yu Y."/>
            <person name="He R."/>
            <person name="Sisneros N."/>
            <person name="Goicoechea J.L."/>
            <person name="Lee S.J."/>
            <person name="Angelova A."/>
            <person name="Kudrna D."/>
            <person name="Luo M."/>
            <person name="Affourtit J."/>
            <person name="Desany B."/>
            <person name="Knight J."/>
            <person name="Niazi F."/>
            <person name="Egholm M."/>
            <person name="Wing R.A."/>
        </authorList>
    </citation>
    <scope>NUCLEOTIDE SEQUENCE [LARGE SCALE GENOMIC DNA]</scope>
    <source>
        <strain evidence="3">cv. IRGC 105608</strain>
    </source>
</reference>
<dbReference type="HOGENOM" id="CLU_009180_3_0_1"/>
<keyword evidence="1" id="KW-0472">Membrane</keyword>
<feature type="transmembrane region" description="Helical" evidence="1">
    <location>
        <begin position="135"/>
        <end position="153"/>
    </location>
</feature>
<dbReference type="Proteomes" id="UP000026960">
    <property type="component" value="Chromosome 5"/>
</dbReference>
<accession>A0A0D3G4U8</accession>
<proteinExistence type="predicted"/>
<feature type="domain" description="DUF4220" evidence="2">
    <location>
        <begin position="51"/>
        <end position="333"/>
    </location>
</feature>